<comment type="caution">
    <text evidence="2">The sequence shown here is derived from an EMBL/GenBank/DDBJ whole genome shotgun (WGS) entry which is preliminary data.</text>
</comment>
<protein>
    <submittedName>
        <fullName evidence="2">Uncharacterized protein</fullName>
    </submittedName>
</protein>
<dbReference type="EMBL" id="DUZY01000007">
    <property type="protein sequence ID" value="DAD44506.1"/>
    <property type="molecule type" value="Genomic_DNA"/>
</dbReference>
<evidence type="ECO:0000313" key="2">
    <source>
        <dbReference type="EMBL" id="DAD44506.1"/>
    </source>
</evidence>
<organism evidence="2 3">
    <name type="scientific">Nelumbo nucifera</name>
    <name type="common">Sacred lotus</name>
    <dbReference type="NCBI Taxonomy" id="4432"/>
    <lineage>
        <taxon>Eukaryota</taxon>
        <taxon>Viridiplantae</taxon>
        <taxon>Streptophyta</taxon>
        <taxon>Embryophyta</taxon>
        <taxon>Tracheophyta</taxon>
        <taxon>Spermatophyta</taxon>
        <taxon>Magnoliopsida</taxon>
        <taxon>Proteales</taxon>
        <taxon>Nelumbonaceae</taxon>
        <taxon>Nelumbo</taxon>
    </lineage>
</organism>
<keyword evidence="1" id="KW-0812">Transmembrane</keyword>
<gene>
    <name evidence="2" type="ORF">HUJ06_002736</name>
</gene>
<evidence type="ECO:0000256" key="1">
    <source>
        <dbReference type="SAM" id="Phobius"/>
    </source>
</evidence>
<keyword evidence="1" id="KW-0472">Membrane</keyword>
<feature type="transmembrane region" description="Helical" evidence="1">
    <location>
        <begin position="49"/>
        <end position="67"/>
    </location>
</feature>
<keyword evidence="1" id="KW-1133">Transmembrane helix</keyword>
<dbReference type="Proteomes" id="UP000607653">
    <property type="component" value="Unassembled WGS sequence"/>
</dbReference>
<proteinExistence type="predicted"/>
<accession>A0A822ZNJ9</accession>
<keyword evidence="3" id="KW-1185">Reference proteome</keyword>
<reference evidence="2 3" key="1">
    <citation type="journal article" date="2020" name="Mol. Biol. Evol.">
        <title>Distinct Expression and Methylation Patterns for Genes with Different Fates following a Single Whole-Genome Duplication in Flowering Plants.</title>
        <authorList>
            <person name="Shi T."/>
            <person name="Rahmani R.S."/>
            <person name="Gugger P.F."/>
            <person name="Wang M."/>
            <person name="Li H."/>
            <person name="Zhang Y."/>
            <person name="Li Z."/>
            <person name="Wang Q."/>
            <person name="Van de Peer Y."/>
            <person name="Marchal K."/>
            <person name="Chen J."/>
        </authorList>
    </citation>
    <scope>NUCLEOTIDE SEQUENCE [LARGE SCALE GENOMIC DNA]</scope>
    <source>
        <tissue evidence="2">Leaf</tissue>
    </source>
</reference>
<name>A0A822ZNJ9_NELNU</name>
<dbReference type="AlphaFoldDB" id="A0A822ZNJ9"/>
<feature type="transmembrane region" description="Helical" evidence="1">
    <location>
        <begin position="12"/>
        <end position="29"/>
    </location>
</feature>
<evidence type="ECO:0000313" key="3">
    <source>
        <dbReference type="Proteomes" id="UP000607653"/>
    </source>
</evidence>
<sequence>MEGFNCRVSSIALFVVILSAFCFIEGVWATDAPAPSPSAGGAHSAGEMVAPAPIMACLVSFLVFLFFSHLH</sequence>